<dbReference type="PANTHER" id="PTHR33992">
    <property type="entry name" value="RIBONUCLEASE P PROTEIN COMPONENT"/>
    <property type="match status" value="1"/>
</dbReference>
<dbReference type="PROSITE" id="PS00648">
    <property type="entry name" value="RIBONUCLEASE_P"/>
    <property type="match status" value="1"/>
</dbReference>
<evidence type="ECO:0000256" key="7">
    <source>
        <dbReference type="HAMAP-Rule" id="MF_00227"/>
    </source>
</evidence>
<name>A0ABS2QK77_9BACI</name>
<evidence type="ECO:0000256" key="5">
    <source>
        <dbReference type="ARBA" id="ARBA00022801"/>
    </source>
</evidence>
<dbReference type="GO" id="GO:0004526">
    <property type="term" value="F:ribonuclease P activity"/>
    <property type="evidence" value="ECO:0007669"/>
    <property type="project" value="UniProtKB-EC"/>
</dbReference>
<dbReference type="EMBL" id="JAFBFI010000013">
    <property type="protein sequence ID" value="MBM7693575.1"/>
    <property type="molecule type" value="Genomic_DNA"/>
</dbReference>
<dbReference type="InterPro" id="IPR020539">
    <property type="entry name" value="RNase_P_CS"/>
</dbReference>
<protein>
    <recommendedName>
        <fullName evidence="7 8">Ribonuclease P protein component</fullName>
        <shortName evidence="7">RNase P protein</shortName>
        <shortName evidence="7">RNaseP protein</shortName>
        <ecNumber evidence="7 8">3.1.26.5</ecNumber>
    </recommendedName>
    <alternativeName>
        <fullName evidence="7">Protein C5</fullName>
    </alternativeName>
</protein>
<comment type="function">
    <text evidence="1 7">RNaseP catalyzes the removal of the 5'-leader sequence from pre-tRNA to produce the mature 5'-terminus. It can also cleave other RNA substrates such as 4.5S RNA. The protein component plays an auxiliary but essential role in vivo by binding to the 5'-leader sequence and broadening the substrate specificity of the ribozyme.</text>
</comment>
<keyword evidence="10" id="KW-1185">Reference proteome</keyword>
<keyword evidence="6 7" id="KW-0694">RNA-binding</keyword>
<evidence type="ECO:0000256" key="6">
    <source>
        <dbReference type="ARBA" id="ARBA00022884"/>
    </source>
</evidence>
<dbReference type="RefSeq" id="WP_204544395.1">
    <property type="nucleotide sequence ID" value="NZ_JAFBFI010000013.1"/>
</dbReference>
<evidence type="ECO:0000313" key="9">
    <source>
        <dbReference type="EMBL" id="MBM7693575.1"/>
    </source>
</evidence>
<dbReference type="Proteomes" id="UP000823486">
    <property type="component" value="Unassembled WGS sequence"/>
</dbReference>
<evidence type="ECO:0000313" key="10">
    <source>
        <dbReference type="Proteomes" id="UP000823486"/>
    </source>
</evidence>
<dbReference type="Gene3D" id="3.30.230.10">
    <property type="match status" value="1"/>
</dbReference>
<evidence type="ECO:0000256" key="8">
    <source>
        <dbReference type="NCBIfam" id="TIGR00188"/>
    </source>
</evidence>
<keyword evidence="5 7" id="KW-0378">Hydrolase</keyword>
<evidence type="ECO:0000256" key="4">
    <source>
        <dbReference type="ARBA" id="ARBA00022759"/>
    </source>
</evidence>
<dbReference type="NCBIfam" id="TIGR00188">
    <property type="entry name" value="rnpA"/>
    <property type="match status" value="1"/>
</dbReference>
<comment type="subunit">
    <text evidence="7">Consists of a catalytic RNA component (M1 or rnpB) and a protein subunit.</text>
</comment>
<organism evidence="9 10">
    <name type="scientific">Peribacillus deserti</name>
    <dbReference type="NCBI Taxonomy" id="673318"/>
    <lineage>
        <taxon>Bacteria</taxon>
        <taxon>Bacillati</taxon>
        <taxon>Bacillota</taxon>
        <taxon>Bacilli</taxon>
        <taxon>Bacillales</taxon>
        <taxon>Bacillaceae</taxon>
        <taxon>Peribacillus</taxon>
    </lineage>
</organism>
<accession>A0ABS2QK77</accession>
<keyword evidence="2 7" id="KW-0819">tRNA processing</keyword>
<gene>
    <name evidence="7" type="primary">rnpA</name>
    <name evidence="9" type="ORF">JOC77_003015</name>
</gene>
<dbReference type="PANTHER" id="PTHR33992:SF1">
    <property type="entry name" value="RIBONUCLEASE P PROTEIN COMPONENT"/>
    <property type="match status" value="1"/>
</dbReference>
<evidence type="ECO:0000256" key="2">
    <source>
        <dbReference type="ARBA" id="ARBA00022694"/>
    </source>
</evidence>
<sequence>MKKKLRIKKNEEFQTVFQKGESVANRQFVIYILEKSDQDYFRIGLSISKKIGNAVVRNQIKRYIRQAFLELIQDITPGRDYVIIARKPAADLDFFEVKSSLIHALRRGRSINPKVKNERLNK</sequence>
<evidence type="ECO:0000256" key="3">
    <source>
        <dbReference type="ARBA" id="ARBA00022722"/>
    </source>
</evidence>
<comment type="catalytic activity">
    <reaction evidence="7">
        <text>Endonucleolytic cleavage of RNA, removing 5'-extranucleotides from tRNA precursor.</text>
        <dbReference type="EC" id="3.1.26.5"/>
    </reaction>
</comment>
<evidence type="ECO:0000256" key="1">
    <source>
        <dbReference type="ARBA" id="ARBA00002663"/>
    </source>
</evidence>
<reference evidence="9 10" key="1">
    <citation type="submission" date="2021-01" db="EMBL/GenBank/DDBJ databases">
        <title>Genomic Encyclopedia of Type Strains, Phase IV (KMG-IV): sequencing the most valuable type-strain genomes for metagenomic binning, comparative biology and taxonomic classification.</title>
        <authorList>
            <person name="Goeker M."/>
        </authorList>
    </citation>
    <scope>NUCLEOTIDE SEQUENCE [LARGE SCALE GENOMIC DNA]</scope>
    <source>
        <strain evidence="9 10">DSM 105482</strain>
    </source>
</reference>
<dbReference type="SUPFAM" id="SSF54211">
    <property type="entry name" value="Ribosomal protein S5 domain 2-like"/>
    <property type="match status" value="1"/>
</dbReference>
<keyword evidence="4 7" id="KW-0255">Endonuclease</keyword>
<dbReference type="InterPro" id="IPR020568">
    <property type="entry name" value="Ribosomal_Su5_D2-typ_SF"/>
</dbReference>
<dbReference type="EC" id="3.1.26.5" evidence="7 8"/>
<dbReference type="Pfam" id="PF00825">
    <property type="entry name" value="Ribonuclease_P"/>
    <property type="match status" value="1"/>
</dbReference>
<dbReference type="HAMAP" id="MF_00227">
    <property type="entry name" value="RNase_P"/>
    <property type="match status" value="1"/>
</dbReference>
<proteinExistence type="inferred from homology"/>
<comment type="similarity">
    <text evidence="7">Belongs to the RnpA family.</text>
</comment>
<dbReference type="InterPro" id="IPR000100">
    <property type="entry name" value="RNase_P"/>
</dbReference>
<dbReference type="InterPro" id="IPR014721">
    <property type="entry name" value="Ribsml_uS5_D2-typ_fold_subgr"/>
</dbReference>
<keyword evidence="3 7" id="KW-0540">Nuclease</keyword>
<comment type="caution">
    <text evidence="9">The sequence shown here is derived from an EMBL/GenBank/DDBJ whole genome shotgun (WGS) entry which is preliminary data.</text>
</comment>